<reference evidence="1" key="1">
    <citation type="submission" date="2023-05" db="EMBL/GenBank/DDBJ databases">
        <title>Cataloging the Phylogenetic Diversity of Human Bladder Bacteria.</title>
        <authorList>
            <person name="Du J."/>
        </authorList>
    </citation>
    <scope>NUCLEOTIDE SEQUENCE</scope>
    <source>
        <strain evidence="1">UMB6975B</strain>
    </source>
</reference>
<organism evidence="1 2">
    <name type="scientific">Lactobacillus paragasseri</name>
    <dbReference type="NCBI Taxonomy" id="2107999"/>
    <lineage>
        <taxon>Bacteria</taxon>
        <taxon>Bacillati</taxon>
        <taxon>Bacillota</taxon>
        <taxon>Bacilli</taxon>
        <taxon>Lactobacillales</taxon>
        <taxon>Lactobacillaceae</taxon>
        <taxon>Lactobacillus</taxon>
    </lineage>
</organism>
<protein>
    <recommendedName>
        <fullName evidence="3">Phage protein</fullName>
    </recommendedName>
</protein>
<dbReference type="EMBL" id="JASOLY010000015">
    <property type="protein sequence ID" value="MDK6868959.1"/>
    <property type="molecule type" value="Genomic_DNA"/>
</dbReference>
<proteinExistence type="predicted"/>
<evidence type="ECO:0008006" key="3">
    <source>
        <dbReference type="Google" id="ProtNLM"/>
    </source>
</evidence>
<dbReference type="Proteomes" id="UP001232113">
    <property type="component" value="Unassembled WGS sequence"/>
</dbReference>
<comment type="caution">
    <text evidence="1">The sequence shown here is derived from an EMBL/GenBank/DDBJ whole genome shotgun (WGS) entry which is preliminary data.</text>
</comment>
<dbReference type="RefSeq" id="WP_144842182.1">
    <property type="nucleotide sequence ID" value="NZ_JASOLY010000015.1"/>
</dbReference>
<sequence length="80" mass="9534">MKDLPNIYDWNKPYDILDVFDTNIYKDKFGVKYVTSASEQMLLFKVDGRYVLPNKEDEVQYIGNGRWQIITRTELINHES</sequence>
<evidence type="ECO:0000313" key="1">
    <source>
        <dbReference type="EMBL" id="MDK6868959.1"/>
    </source>
</evidence>
<dbReference type="AlphaFoldDB" id="A0AAW6XJR0"/>
<name>A0AAW6XJR0_9LACO</name>
<accession>A0AAW6XJR0</accession>
<evidence type="ECO:0000313" key="2">
    <source>
        <dbReference type="Proteomes" id="UP001232113"/>
    </source>
</evidence>
<gene>
    <name evidence="1" type="ORF">QP354_07745</name>
</gene>